<evidence type="ECO:0000313" key="1">
    <source>
        <dbReference type="EMBL" id="OXC76078.1"/>
    </source>
</evidence>
<evidence type="ECO:0008006" key="3">
    <source>
        <dbReference type="Google" id="ProtNLM"/>
    </source>
</evidence>
<dbReference type="RefSeq" id="WP_089162662.1">
    <property type="nucleotide sequence ID" value="NZ_MTHB01000147.1"/>
</dbReference>
<proteinExistence type="predicted"/>
<dbReference type="EMBL" id="MTHB01000147">
    <property type="protein sequence ID" value="OXC76078.1"/>
    <property type="molecule type" value="Genomic_DNA"/>
</dbReference>
<accession>A0A226WZN9</accession>
<protein>
    <recommendedName>
        <fullName evidence="3">Mobile element protein</fullName>
    </recommendedName>
</protein>
<organism evidence="1 2">
    <name type="scientific">Caballeronia sordidicola</name>
    <name type="common">Burkholderia sordidicola</name>
    <dbReference type="NCBI Taxonomy" id="196367"/>
    <lineage>
        <taxon>Bacteria</taxon>
        <taxon>Pseudomonadati</taxon>
        <taxon>Pseudomonadota</taxon>
        <taxon>Betaproteobacteria</taxon>
        <taxon>Burkholderiales</taxon>
        <taxon>Burkholderiaceae</taxon>
        <taxon>Caballeronia</taxon>
    </lineage>
</organism>
<dbReference type="Proteomes" id="UP000214720">
    <property type="component" value="Unassembled WGS sequence"/>
</dbReference>
<comment type="caution">
    <text evidence="1">The sequence shown here is derived from an EMBL/GenBank/DDBJ whole genome shotgun (WGS) entry which is preliminary data.</text>
</comment>
<sequence length="65" mass="7223">MEPYNGYVVSARPHANADGTFSAYGVVSLRQKIVTSSGWFEVYSTESGSIREALAWARKWIDDHG</sequence>
<dbReference type="AlphaFoldDB" id="A0A226WZN9"/>
<gene>
    <name evidence="1" type="ORF">BSU04_23715</name>
</gene>
<evidence type="ECO:0000313" key="2">
    <source>
        <dbReference type="Proteomes" id="UP000214720"/>
    </source>
</evidence>
<reference evidence="2" key="1">
    <citation type="submission" date="2017-01" db="EMBL/GenBank/DDBJ databases">
        <title>Genome Analysis of Deinococcus marmoris KOPRI26562.</title>
        <authorList>
            <person name="Kim J.H."/>
            <person name="Oh H.-M."/>
        </authorList>
    </citation>
    <scope>NUCLEOTIDE SEQUENCE [LARGE SCALE GENOMIC DNA]</scope>
    <source>
        <strain evidence="2">PAMC 26633</strain>
    </source>
</reference>
<name>A0A226WZN9_CABSO</name>
<dbReference type="OrthoDB" id="8967235at2"/>